<evidence type="ECO:0000256" key="1">
    <source>
        <dbReference type="SAM" id="MobiDB-lite"/>
    </source>
</evidence>
<reference evidence="2" key="1">
    <citation type="journal article" date="2020" name="Nature">
        <title>Giant virus diversity and host interactions through global metagenomics.</title>
        <authorList>
            <person name="Schulz F."/>
            <person name="Roux S."/>
            <person name="Paez-Espino D."/>
            <person name="Jungbluth S."/>
            <person name="Walsh D.A."/>
            <person name="Denef V.J."/>
            <person name="McMahon K.D."/>
            <person name="Konstantinidis K.T."/>
            <person name="Eloe-Fadrosh E.A."/>
            <person name="Kyrpides N.C."/>
            <person name="Woyke T."/>
        </authorList>
    </citation>
    <scope>NUCLEOTIDE SEQUENCE</scope>
    <source>
        <strain evidence="2">GVMAG-M-3300023184-161</strain>
    </source>
</reference>
<evidence type="ECO:0000313" key="2">
    <source>
        <dbReference type="EMBL" id="QHT82354.1"/>
    </source>
</evidence>
<proteinExistence type="predicted"/>
<feature type="region of interest" description="Disordered" evidence="1">
    <location>
        <begin position="92"/>
        <end position="140"/>
    </location>
</feature>
<feature type="compositionally biased region" description="Polar residues" evidence="1">
    <location>
        <begin position="92"/>
        <end position="127"/>
    </location>
</feature>
<protein>
    <submittedName>
        <fullName evidence="2">Uncharacterized protein</fullName>
    </submittedName>
</protein>
<sequence>MKFNMNMSKNTVFCLGLLLIVLFVSFMNIKEGGLFDSLEGDISSAYNAASTDASSAYNAASTDASSAYNAASTDASSAYNAASTDASSAYNDVTGTNASTPQPAANSSLLPDSSDTKSQPADATQQVKKPKGKGGVEKHNNRYSSYIASAGDTVLYNKQQKQQKQHKQLIRPSNVPRHQIPSGDEDLYILKSEIVPPVCPACPNLVSCPNNNSSTPPPPCPPCGRCTEPAFECKKVPNYNSSSNQINDFLPHPVLNNFSQFGM</sequence>
<organism evidence="2">
    <name type="scientific">viral metagenome</name>
    <dbReference type="NCBI Taxonomy" id="1070528"/>
    <lineage>
        <taxon>unclassified sequences</taxon>
        <taxon>metagenomes</taxon>
        <taxon>organismal metagenomes</taxon>
    </lineage>
</organism>
<dbReference type="EMBL" id="MN739998">
    <property type="protein sequence ID" value="QHT82354.1"/>
    <property type="molecule type" value="Genomic_DNA"/>
</dbReference>
<dbReference type="AlphaFoldDB" id="A0A6C0HPL5"/>
<feature type="region of interest" description="Disordered" evidence="1">
    <location>
        <begin position="159"/>
        <end position="181"/>
    </location>
</feature>
<name>A0A6C0HPL5_9ZZZZ</name>
<accession>A0A6C0HPL5</accession>